<evidence type="ECO:0000259" key="1">
    <source>
        <dbReference type="Pfam" id="PF01738"/>
    </source>
</evidence>
<dbReference type="PANTHER" id="PTHR22946">
    <property type="entry name" value="DIENELACTONE HYDROLASE DOMAIN-CONTAINING PROTEIN-RELATED"/>
    <property type="match status" value="1"/>
</dbReference>
<dbReference type="AlphaFoldDB" id="A0A8J3MCN2"/>
<comment type="caution">
    <text evidence="2">The sequence shown here is derived from an EMBL/GenBank/DDBJ whole genome shotgun (WGS) entry which is preliminary data.</text>
</comment>
<dbReference type="SUPFAM" id="SSF53474">
    <property type="entry name" value="alpha/beta-Hydrolases"/>
    <property type="match status" value="1"/>
</dbReference>
<proteinExistence type="predicted"/>
<reference evidence="2" key="1">
    <citation type="journal article" date="2014" name="Int. J. Syst. Evol. Microbiol.">
        <title>Complete genome sequence of Corynebacterium casei LMG S-19264T (=DSM 44701T), isolated from a smear-ripened cheese.</title>
        <authorList>
            <consortium name="US DOE Joint Genome Institute (JGI-PGF)"/>
            <person name="Walter F."/>
            <person name="Albersmeier A."/>
            <person name="Kalinowski J."/>
            <person name="Ruckert C."/>
        </authorList>
    </citation>
    <scope>NUCLEOTIDE SEQUENCE</scope>
    <source>
        <strain evidence="2">CGMCC 1.7081</strain>
    </source>
</reference>
<keyword evidence="3" id="KW-1185">Reference proteome</keyword>
<dbReference type="Pfam" id="PF01738">
    <property type="entry name" value="DLH"/>
    <property type="match status" value="1"/>
</dbReference>
<dbReference type="Gene3D" id="3.40.50.1820">
    <property type="entry name" value="alpha/beta hydrolase"/>
    <property type="match status" value="1"/>
</dbReference>
<protein>
    <recommendedName>
        <fullName evidence="1">Dienelactone hydrolase domain-containing protein</fullName>
    </recommendedName>
</protein>
<dbReference type="Proteomes" id="UP000611500">
    <property type="component" value="Unassembled WGS sequence"/>
</dbReference>
<dbReference type="InterPro" id="IPR029058">
    <property type="entry name" value="AB_hydrolase_fold"/>
</dbReference>
<evidence type="ECO:0000313" key="2">
    <source>
        <dbReference type="EMBL" id="GHG92565.1"/>
    </source>
</evidence>
<dbReference type="PANTHER" id="PTHR22946:SF0">
    <property type="entry name" value="DIENELACTONE HYDROLASE DOMAIN-CONTAINING PROTEIN"/>
    <property type="match status" value="1"/>
</dbReference>
<sequence>MIISTPHTYSDGDTQFIGRLVYDEDGSGQRPGILVIPAFGGLGNFEVERAEELAVLGYVVLAVDYYGEGAQASGPEQASEWMRALNADRPLIAKRITAAFDEIKSLPMVDPARIGAMGYCFGGKITLDLARTGADLRAAVSLHGLFDAPPMPRQQMKAAVLACHGWDDPLAPPEAVKAFAAEMTEICPDWQLLAFGHTGHAFTNPAANAPGMAFSAAASRRSWENLTRFFADKLGK</sequence>
<organism evidence="2 3">
    <name type="scientific">Pseudodonghicola xiamenensis</name>
    <dbReference type="NCBI Taxonomy" id="337702"/>
    <lineage>
        <taxon>Bacteria</taxon>
        <taxon>Pseudomonadati</taxon>
        <taxon>Pseudomonadota</taxon>
        <taxon>Alphaproteobacteria</taxon>
        <taxon>Rhodobacterales</taxon>
        <taxon>Paracoccaceae</taxon>
        <taxon>Pseudodonghicola</taxon>
    </lineage>
</organism>
<dbReference type="GO" id="GO:0016787">
    <property type="term" value="F:hydrolase activity"/>
    <property type="evidence" value="ECO:0007669"/>
    <property type="project" value="InterPro"/>
</dbReference>
<feature type="domain" description="Dienelactone hydrolase" evidence="1">
    <location>
        <begin position="21"/>
        <end position="232"/>
    </location>
</feature>
<dbReference type="InterPro" id="IPR002925">
    <property type="entry name" value="Dienelactn_hydro"/>
</dbReference>
<dbReference type="RefSeq" id="WP_028093783.1">
    <property type="nucleotide sequence ID" value="NZ_BNAP01000009.1"/>
</dbReference>
<dbReference type="EMBL" id="BNAP01000009">
    <property type="protein sequence ID" value="GHG92565.1"/>
    <property type="molecule type" value="Genomic_DNA"/>
</dbReference>
<gene>
    <name evidence="2" type="ORF">GCM10010961_24680</name>
</gene>
<evidence type="ECO:0000313" key="3">
    <source>
        <dbReference type="Proteomes" id="UP000611500"/>
    </source>
</evidence>
<accession>A0A8J3MCN2</accession>
<name>A0A8J3MCN2_9RHOB</name>
<reference evidence="2" key="2">
    <citation type="submission" date="2020-09" db="EMBL/GenBank/DDBJ databases">
        <authorList>
            <person name="Sun Q."/>
            <person name="Zhou Y."/>
        </authorList>
    </citation>
    <scope>NUCLEOTIDE SEQUENCE</scope>
    <source>
        <strain evidence="2">CGMCC 1.7081</strain>
    </source>
</reference>
<dbReference type="InterPro" id="IPR050261">
    <property type="entry name" value="FrsA_esterase"/>
</dbReference>